<evidence type="ECO:0000313" key="2">
    <source>
        <dbReference type="Proteomes" id="UP000245627"/>
    </source>
</evidence>
<dbReference type="EMBL" id="QDKG01000001">
    <property type="protein sequence ID" value="PVH27020.1"/>
    <property type="molecule type" value="Genomic_DNA"/>
</dbReference>
<gene>
    <name evidence="1" type="ORF">DC487_05335</name>
</gene>
<dbReference type="AlphaFoldDB" id="A0A2T8HNN1"/>
<protein>
    <recommendedName>
        <fullName evidence="3">Response regulator</fullName>
    </recommendedName>
</protein>
<proteinExistence type="predicted"/>
<evidence type="ECO:0008006" key="3">
    <source>
        <dbReference type="Google" id="ProtNLM"/>
    </source>
</evidence>
<dbReference type="Proteomes" id="UP000245627">
    <property type="component" value="Unassembled WGS sequence"/>
</dbReference>
<reference evidence="1 2" key="1">
    <citation type="submission" date="2018-04" db="EMBL/GenBank/DDBJ databases">
        <title>Sphingobacterium cortibacter sp. nov.</title>
        <authorList>
            <person name="Li Y."/>
        </authorList>
    </citation>
    <scope>NUCLEOTIDE SEQUENCE [LARGE SCALE GENOMIC DNA]</scope>
    <source>
        <strain evidence="1 2">2c-3</strain>
    </source>
</reference>
<organism evidence="1 2">
    <name type="scientific">Sphingobacterium corticibacter</name>
    <dbReference type="NCBI Taxonomy" id="2171749"/>
    <lineage>
        <taxon>Bacteria</taxon>
        <taxon>Pseudomonadati</taxon>
        <taxon>Bacteroidota</taxon>
        <taxon>Sphingobacteriia</taxon>
        <taxon>Sphingobacteriales</taxon>
        <taxon>Sphingobacteriaceae</taxon>
        <taxon>Sphingobacterium</taxon>
    </lineage>
</organism>
<keyword evidence="2" id="KW-1185">Reference proteome</keyword>
<sequence length="115" mass="13374">MKVLFADEVSLYRYSTILVARECRNDIEPFEADNILDVLDTLRYENISILMINVNLLGDVDVDLLRSIPDVRTVLVIDSHSRRMEYDRLLPYVYGVFDLDSDLEASKKYLREVLG</sequence>
<accession>A0A2T8HNN1</accession>
<name>A0A2T8HNN1_9SPHI</name>
<comment type="caution">
    <text evidence="1">The sequence shown here is derived from an EMBL/GenBank/DDBJ whole genome shotgun (WGS) entry which is preliminary data.</text>
</comment>
<dbReference type="RefSeq" id="WP_116774875.1">
    <property type="nucleotide sequence ID" value="NZ_QDKG01000001.1"/>
</dbReference>
<evidence type="ECO:0000313" key="1">
    <source>
        <dbReference type="EMBL" id="PVH27020.1"/>
    </source>
</evidence>